<evidence type="ECO:0000313" key="2">
    <source>
        <dbReference type="Proteomes" id="UP000626109"/>
    </source>
</evidence>
<protein>
    <submittedName>
        <fullName evidence="1">Uncharacterized protein</fullName>
    </submittedName>
</protein>
<reference evidence="1" key="1">
    <citation type="submission" date="2021-02" db="EMBL/GenBank/DDBJ databases">
        <authorList>
            <person name="Dougan E. K."/>
            <person name="Rhodes N."/>
            <person name="Thang M."/>
            <person name="Chan C."/>
        </authorList>
    </citation>
    <scope>NUCLEOTIDE SEQUENCE</scope>
</reference>
<accession>A0A813HZR4</accession>
<sequence>ELQHFLDRAASNQGGLSSQTLQEALSKDGVRSFLEDPRHVAALLPLFGVAYGQQKRAQDVRITGNNNNLSDAERPVLTLPRSPTLSGGAHVAAAWSASAALLARPATTTTITTTTTTIVTASAAAAASHAN</sequence>
<name>A0A813HZR4_POLGL</name>
<comment type="caution">
    <text evidence="1">The sequence shown here is derived from an EMBL/GenBank/DDBJ whole genome shotgun (WGS) entry which is preliminary data.</text>
</comment>
<dbReference type="AlphaFoldDB" id="A0A813HZR4"/>
<evidence type="ECO:0000313" key="1">
    <source>
        <dbReference type="EMBL" id="CAE8644672.1"/>
    </source>
</evidence>
<dbReference type="EMBL" id="CAJNNW010002821">
    <property type="protein sequence ID" value="CAE8644672.1"/>
    <property type="molecule type" value="Genomic_DNA"/>
</dbReference>
<proteinExistence type="predicted"/>
<gene>
    <name evidence="1" type="ORF">PGLA2088_LOCUS3259</name>
</gene>
<feature type="non-terminal residue" evidence="1">
    <location>
        <position position="131"/>
    </location>
</feature>
<organism evidence="1 2">
    <name type="scientific">Polarella glacialis</name>
    <name type="common">Dinoflagellate</name>
    <dbReference type="NCBI Taxonomy" id="89957"/>
    <lineage>
        <taxon>Eukaryota</taxon>
        <taxon>Sar</taxon>
        <taxon>Alveolata</taxon>
        <taxon>Dinophyceae</taxon>
        <taxon>Suessiales</taxon>
        <taxon>Suessiaceae</taxon>
        <taxon>Polarella</taxon>
    </lineage>
</organism>
<dbReference type="Proteomes" id="UP000626109">
    <property type="component" value="Unassembled WGS sequence"/>
</dbReference>